<dbReference type="GO" id="GO:0016987">
    <property type="term" value="F:sigma factor activity"/>
    <property type="evidence" value="ECO:0007669"/>
    <property type="project" value="UniProtKB-KW"/>
</dbReference>
<dbReference type="InterPro" id="IPR007627">
    <property type="entry name" value="RNA_pol_sigma70_r2"/>
</dbReference>
<sequence>MTQPQLTSAAYRDSSEGYGHLRPLFEAMAELPPDSPERAVLREELVTGHLPIAEHIAQRFSHRGESHDDLLQVATVGLLNAIDRFDPDRGTDFLSFAIPTVMGEVRRYFRDSGWAIRVPRRLQERHLAVSAAGSKLSQTLGRAPTPSEIAAHLGISTEEVYEGLEAGAVYRSRSLDEMLGPDEDSAPVADRIGVEDEAFHEVENNETLRPLLDRLPARERRILVLRFYGNLTQTEIANRVGLSQMHVSRLLSKTLETLREGITQP</sequence>
<dbReference type="OrthoDB" id="9804285at2"/>
<protein>
    <submittedName>
        <fullName evidence="8">RNA polymerase, sigma 28 subunit, SigD/FliA/WhiG</fullName>
    </submittedName>
</protein>
<dbReference type="Pfam" id="PF04542">
    <property type="entry name" value="Sigma70_r2"/>
    <property type="match status" value="1"/>
</dbReference>
<evidence type="ECO:0000313" key="9">
    <source>
        <dbReference type="Proteomes" id="UP000199651"/>
    </source>
</evidence>
<dbReference type="Gene3D" id="1.20.120.1810">
    <property type="match status" value="1"/>
</dbReference>
<evidence type="ECO:0000313" key="8">
    <source>
        <dbReference type="EMBL" id="SDP69541.1"/>
    </source>
</evidence>
<dbReference type="RefSeq" id="WP_091382168.1">
    <property type="nucleotide sequence ID" value="NZ_FNDV01000007.1"/>
</dbReference>
<dbReference type="InterPro" id="IPR007630">
    <property type="entry name" value="RNA_pol_sigma70_r4"/>
</dbReference>
<evidence type="ECO:0000256" key="4">
    <source>
        <dbReference type="ARBA" id="ARBA00023163"/>
    </source>
</evidence>
<dbReference type="PANTHER" id="PTHR30385">
    <property type="entry name" value="SIGMA FACTOR F FLAGELLAR"/>
    <property type="match status" value="1"/>
</dbReference>
<dbReference type="AlphaFoldDB" id="A0A1H0UTW5"/>
<dbReference type="InterPro" id="IPR000943">
    <property type="entry name" value="RNA_pol_sigma70"/>
</dbReference>
<reference evidence="9" key="1">
    <citation type="submission" date="2016-10" db="EMBL/GenBank/DDBJ databases">
        <authorList>
            <person name="Varghese N."/>
            <person name="Submissions S."/>
        </authorList>
    </citation>
    <scope>NUCLEOTIDE SEQUENCE [LARGE SCALE GENOMIC DNA]</scope>
    <source>
        <strain evidence="9">IBRC-M 10655</strain>
    </source>
</reference>
<evidence type="ECO:0000256" key="3">
    <source>
        <dbReference type="ARBA" id="ARBA00023125"/>
    </source>
</evidence>
<evidence type="ECO:0000256" key="2">
    <source>
        <dbReference type="ARBA" id="ARBA00023082"/>
    </source>
</evidence>
<keyword evidence="3" id="KW-0238">DNA-binding</keyword>
<gene>
    <name evidence="8" type="ORF">SAMN05192558_11259</name>
</gene>
<dbReference type="CDD" id="cd06171">
    <property type="entry name" value="Sigma70_r4"/>
    <property type="match status" value="1"/>
</dbReference>
<dbReference type="EMBL" id="FNJB01000012">
    <property type="protein sequence ID" value="SDP69541.1"/>
    <property type="molecule type" value="Genomic_DNA"/>
</dbReference>
<dbReference type="NCBIfam" id="TIGR02980">
    <property type="entry name" value="SigBFG"/>
    <property type="match status" value="1"/>
</dbReference>
<feature type="domain" description="RNA polymerase sigma-70 region 3" evidence="5">
    <location>
        <begin position="128"/>
        <end position="187"/>
    </location>
</feature>
<accession>A0A1H0UTW5</accession>
<dbReference type="Proteomes" id="UP000199651">
    <property type="component" value="Unassembled WGS sequence"/>
</dbReference>
<evidence type="ECO:0000259" key="5">
    <source>
        <dbReference type="Pfam" id="PF04539"/>
    </source>
</evidence>
<dbReference type="SUPFAM" id="SSF88946">
    <property type="entry name" value="Sigma2 domain of RNA polymerase sigma factors"/>
    <property type="match status" value="1"/>
</dbReference>
<dbReference type="InterPro" id="IPR013324">
    <property type="entry name" value="RNA_pol_sigma_r3/r4-like"/>
</dbReference>
<dbReference type="InterPro" id="IPR014284">
    <property type="entry name" value="RNA_pol_sigma-70_dom"/>
</dbReference>
<feature type="domain" description="RNA polymerase sigma-70 region 2" evidence="6">
    <location>
        <begin position="45"/>
        <end position="114"/>
    </location>
</feature>
<keyword evidence="2" id="KW-0731">Sigma factor</keyword>
<dbReference type="PANTHER" id="PTHR30385:SF4">
    <property type="entry name" value="RNA POLYMERASE SIGMA-E FACTOR"/>
    <property type="match status" value="1"/>
</dbReference>
<keyword evidence="4" id="KW-0804">Transcription</keyword>
<dbReference type="Gene3D" id="1.10.10.10">
    <property type="entry name" value="Winged helix-like DNA-binding domain superfamily/Winged helix DNA-binding domain"/>
    <property type="match status" value="2"/>
</dbReference>
<name>A0A1H0UTW5_9PSEU</name>
<dbReference type="InterPro" id="IPR014322">
    <property type="entry name" value="RNA_pol_sigma-B/F/G"/>
</dbReference>
<dbReference type="NCBIfam" id="TIGR02937">
    <property type="entry name" value="sigma70-ECF"/>
    <property type="match status" value="1"/>
</dbReference>
<evidence type="ECO:0000259" key="6">
    <source>
        <dbReference type="Pfam" id="PF04542"/>
    </source>
</evidence>
<dbReference type="PRINTS" id="PR00046">
    <property type="entry name" value="SIGMA70FCT"/>
</dbReference>
<dbReference type="Pfam" id="PF04539">
    <property type="entry name" value="Sigma70_r3"/>
    <property type="match status" value="1"/>
</dbReference>
<dbReference type="SUPFAM" id="SSF88659">
    <property type="entry name" value="Sigma3 and sigma4 domains of RNA polymerase sigma factors"/>
    <property type="match status" value="2"/>
</dbReference>
<keyword evidence="1" id="KW-0805">Transcription regulation</keyword>
<evidence type="ECO:0000259" key="7">
    <source>
        <dbReference type="Pfam" id="PF04545"/>
    </source>
</evidence>
<dbReference type="InterPro" id="IPR007624">
    <property type="entry name" value="RNA_pol_sigma70_r3"/>
</dbReference>
<feature type="domain" description="RNA polymerase sigma-70 region 4" evidence="7">
    <location>
        <begin position="211"/>
        <end position="260"/>
    </location>
</feature>
<organism evidence="8 9">
    <name type="scientific">Actinokineospora alba</name>
    <dbReference type="NCBI Taxonomy" id="504798"/>
    <lineage>
        <taxon>Bacteria</taxon>
        <taxon>Bacillati</taxon>
        <taxon>Actinomycetota</taxon>
        <taxon>Actinomycetes</taxon>
        <taxon>Pseudonocardiales</taxon>
        <taxon>Pseudonocardiaceae</taxon>
        <taxon>Actinokineospora</taxon>
    </lineage>
</organism>
<keyword evidence="9" id="KW-1185">Reference proteome</keyword>
<dbReference type="STRING" id="504798.SAMN05421871_107345"/>
<proteinExistence type="predicted"/>
<dbReference type="InterPro" id="IPR036388">
    <property type="entry name" value="WH-like_DNA-bd_sf"/>
</dbReference>
<evidence type="ECO:0000256" key="1">
    <source>
        <dbReference type="ARBA" id="ARBA00023015"/>
    </source>
</evidence>
<dbReference type="GO" id="GO:0003677">
    <property type="term" value="F:DNA binding"/>
    <property type="evidence" value="ECO:0007669"/>
    <property type="project" value="UniProtKB-KW"/>
</dbReference>
<dbReference type="InterPro" id="IPR013325">
    <property type="entry name" value="RNA_pol_sigma_r2"/>
</dbReference>
<dbReference type="GO" id="GO:0006352">
    <property type="term" value="P:DNA-templated transcription initiation"/>
    <property type="evidence" value="ECO:0007669"/>
    <property type="project" value="InterPro"/>
</dbReference>
<dbReference type="Pfam" id="PF04545">
    <property type="entry name" value="Sigma70_r4"/>
    <property type="match status" value="1"/>
</dbReference>